<evidence type="ECO:0000313" key="10">
    <source>
        <dbReference type="EMBL" id="UYM03867.1"/>
    </source>
</evidence>
<keyword evidence="11" id="KW-1185">Reference proteome</keyword>
<dbReference type="FunFam" id="1.20.1720.10:FF:000004">
    <property type="entry name" value="EmrB/QacA family drug resistance transporter"/>
    <property type="match status" value="1"/>
</dbReference>
<protein>
    <submittedName>
        <fullName evidence="10">MFS transporter</fullName>
    </submittedName>
</protein>
<dbReference type="InterPro" id="IPR036259">
    <property type="entry name" value="MFS_trans_sf"/>
</dbReference>
<dbReference type="RefSeq" id="WP_271632509.1">
    <property type="nucleotide sequence ID" value="NZ_CP094970.1"/>
</dbReference>
<dbReference type="PROSITE" id="PS50850">
    <property type="entry name" value="MFS"/>
    <property type="match status" value="1"/>
</dbReference>
<comment type="similarity">
    <text evidence="2">Belongs to the major facilitator superfamily. TCR/Tet family.</text>
</comment>
<keyword evidence="6 8" id="KW-1133">Transmembrane helix</keyword>
<feature type="transmembrane region" description="Helical" evidence="8">
    <location>
        <begin position="336"/>
        <end position="354"/>
    </location>
</feature>
<sequence length="498" mass="51823">MTTTKTAVGLRSERGPILLAVMISMGLIAIDTTIIATAVPAIVRDVGGFSQFPWLFSIFLLAQAVSVPIYGKLADMVGRKPVMLIGIAVFVLGSLLCGAAWSMPVLIASRAIQGLGAGAVAPMAMTIVGDLYSVEERARVQGYLGSVWGIASIVGPTLGGVFSDYASWRWIFFVNLPIGAIAAAMLWRRFEERVERRQHRIDFTGAALLAAGFSLLILALLEGGSRWGWTSGITLTVIAVGVALLIAFGFAERRAAEPVLPPWVFTRRVLVGGNLGSLLVGALLIGLTSYVPTYAQGVLSTSALVAGLAVGAMSMGWPLSSAFAGRVYMRVGFRNTAFIGCLSVLLGTSLMLTLDGDSSIWSVAAFCFIIGAGLGFVASPTLVAVQSVVGWERRGVVTGANVFARSVGSAVGVAAFGAIANATIGRRLDDAPASANGELPETADDVLNSLDSGASDAVKAFVRDSLELASHHVFVGIVGVAVLLAVSIALIPRRVDAP</sequence>
<dbReference type="Proteomes" id="UP001164390">
    <property type="component" value="Chromosome"/>
</dbReference>
<dbReference type="PANTHER" id="PTHR23501">
    <property type="entry name" value="MAJOR FACILITATOR SUPERFAMILY"/>
    <property type="match status" value="1"/>
</dbReference>
<feature type="transmembrane region" description="Helical" evidence="8">
    <location>
        <begin position="473"/>
        <end position="491"/>
    </location>
</feature>
<evidence type="ECO:0000256" key="5">
    <source>
        <dbReference type="ARBA" id="ARBA00022692"/>
    </source>
</evidence>
<organism evidence="10 11">
    <name type="scientific">Solicola gregarius</name>
    <dbReference type="NCBI Taxonomy" id="2908642"/>
    <lineage>
        <taxon>Bacteria</taxon>
        <taxon>Bacillati</taxon>
        <taxon>Actinomycetota</taxon>
        <taxon>Actinomycetes</taxon>
        <taxon>Propionibacteriales</taxon>
        <taxon>Nocardioidaceae</taxon>
        <taxon>Solicola</taxon>
    </lineage>
</organism>
<gene>
    <name evidence="10" type="ORF">L0C25_15105</name>
</gene>
<reference evidence="10" key="1">
    <citation type="submission" date="2022-01" db="EMBL/GenBank/DDBJ databases">
        <title>Nocardioidaceae gen. sp. A5X3R13.</title>
        <authorList>
            <person name="Lopez Marin M.A."/>
            <person name="Uhlik O."/>
        </authorList>
    </citation>
    <scope>NUCLEOTIDE SEQUENCE</scope>
    <source>
        <strain evidence="10">A5X3R13</strain>
    </source>
</reference>
<feature type="transmembrane region" description="Helical" evidence="8">
    <location>
        <begin position="360"/>
        <end position="385"/>
    </location>
</feature>
<evidence type="ECO:0000256" key="7">
    <source>
        <dbReference type="ARBA" id="ARBA00023136"/>
    </source>
</evidence>
<feature type="domain" description="Major facilitator superfamily (MFS) profile" evidence="9">
    <location>
        <begin position="17"/>
        <end position="496"/>
    </location>
</feature>
<keyword evidence="4" id="KW-1003">Cell membrane</keyword>
<dbReference type="GO" id="GO:0022857">
    <property type="term" value="F:transmembrane transporter activity"/>
    <property type="evidence" value="ECO:0007669"/>
    <property type="project" value="InterPro"/>
</dbReference>
<comment type="subcellular location">
    <subcellularLocation>
        <location evidence="1">Cell inner membrane</location>
        <topology evidence="1">Multi-pass membrane protein</topology>
    </subcellularLocation>
</comment>
<feature type="transmembrane region" description="Helical" evidence="8">
    <location>
        <begin position="51"/>
        <end position="70"/>
    </location>
</feature>
<evidence type="ECO:0000256" key="6">
    <source>
        <dbReference type="ARBA" id="ARBA00022989"/>
    </source>
</evidence>
<dbReference type="GO" id="GO:0005886">
    <property type="term" value="C:plasma membrane"/>
    <property type="evidence" value="ECO:0007669"/>
    <property type="project" value="UniProtKB-SubCell"/>
</dbReference>
<dbReference type="AlphaFoldDB" id="A0AA46YJ48"/>
<feature type="transmembrane region" description="Helical" evidence="8">
    <location>
        <begin position="140"/>
        <end position="162"/>
    </location>
</feature>
<evidence type="ECO:0000259" key="9">
    <source>
        <dbReference type="PROSITE" id="PS50850"/>
    </source>
</evidence>
<dbReference type="EMBL" id="CP094970">
    <property type="protein sequence ID" value="UYM03867.1"/>
    <property type="molecule type" value="Genomic_DNA"/>
</dbReference>
<feature type="transmembrane region" description="Helical" evidence="8">
    <location>
        <begin position="82"/>
        <end position="101"/>
    </location>
</feature>
<keyword evidence="5 8" id="KW-0812">Transmembrane</keyword>
<accession>A0AA46YJ48</accession>
<evidence type="ECO:0000256" key="8">
    <source>
        <dbReference type="SAM" id="Phobius"/>
    </source>
</evidence>
<dbReference type="Gene3D" id="1.20.1720.10">
    <property type="entry name" value="Multidrug resistance protein D"/>
    <property type="match status" value="1"/>
</dbReference>
<evidence type="ECO:0000256" key="2">
    <source>
        <dbReference type="ARBA" id="ARBA00007520"/>
    </source>
</evidence>
<feature type="transmembrane region" description="Helical" evidence="8">
    <location>
        <begin position="199"/>
        <end position="221"/>
    </location>
</feature>
<proteinExistence type="inferred from homology"/>
<feature type="transmembrane region" description="Helical" evidence="8">
    <location>
        <begin position="168"/>
        <end position="187"/>
    </location>
</feature>
<dbReference type="InterPro" id="IPR011701">
    <property type="entry name" value="MFS"/>
</dbReference>
<feature type="transmembrane region" description="Helical" evidence="8">
    <location>
        <begin position="227"/>
        <end position="248"/>
    </location>
</feature>
<keyword evidence="3" id="KW-0813">Transport</keyword>
<feature type="transmembrane region" description="Helical" evidence="8">
    <location>
        <begin position="269"/>
        <end position="291"/>
    </location>
</feature>
<dbReference type="KEGG" id="sgrg:L0C25_15105"/>
<dbReference type="InterPro" id="IPR020846">
    <property type="entry name" value="MFS_dom"/>
</dbReference>
<evidence type="ECO:0000256" key="1">
    <source>
        <dbReference type="ARBA" id="ARBA00004429"/>
    </source>
</evidence>
<evidence type="ECO:0000256" key="3">
    <source>
        <dbReference type="ARBA" id="ARBA00022448"/>
    </source>
</evidence>
<name>A0AA46YJ48_9ACTN</name>
<dbReference type="CDD" id="cd17502">
    <property type="entry name" value="MFS_Azr1_MDR_like"/>
    <property type="match status" value="1"/>
</dbReference>
<dbReference type="Gene3D" id="1.20.1250.20">
    <property type="entry name" value="MFS general substrate transporter like domains"/>
    <property type="match status" value="1"/>
</dbReference>
<dbReference type="Pfam" id="PF07690">
    <property type="entry name" value="MFS_1"/>
    <property type="match status" value="1"/>
</dbReference>
<feature type="transmembrane region" description="Helical" evidence="8">
    <location>
        <begin position="107"/>
        <end position="128"/>
    </location>
</feature>
<evidence type="ECO:0000256" key="4">
    <source>
        <dbReference type="ARBA" id="ARBA00022475"/>
    </source>
</evidence>
<feature type="transmembrane region" description="Helical" evidence="8">
    <location>
        <begin position="303"/>
        <end position="324"/>
    </location>
</feature>
<feature type="transmembrane region" description="Helical" evidence="8">
    <location>
        <begin position="17"/>
        <end position="39"/>
    </location>
</feature>
<dbReference type="PANTHER" id="PTHR23501:SF191">
    <property type="entry name" value="VACUOLAR BASIC AMINO ACID TRANSPORTER 4"/>
    <property type="match status" value="1"/>
</dbReference>
<dbReference type="SUPFAM" id="SSF103473">
    <property type="entry name" value="MFS general substrate transporter"/>
    <property type="match status" value="1"/>
</dbReference>
<evidence type="ECO:0000313" key="11">
    <source>
        <dbReference type="Proteomes" id="UP001164390"/>
    </source>
</evidence>
<dbReference type="PRINTS" id="PR01036">
    <property type="entry name" value="TCRTETB"/>
</dbReference>
<keyword evidence="7 8" id="KW-0472">Membrane</keyword>